<organism evidence="2 3">
    <name type="scientific">Pleurotus eryngii</name>
    <name type="common">Boletus of the steppes</name>
    <dbReference type="NCBI Taxonomy" id="5323"/>
    <lineage>
        <taxon>Eukaryota</taxon>
        <taxon>Fungi</taxon>
        <taxon>Dikarya</taxon>
        <taxon>Basidiomycota</taxon>
        <taxon>Agaricomycotina</taxon>
        <taxon>Agaricomycetes</taxon>
        <taxon>Agaricomycetidae</taxon>
        <taxon>Agaricales</taxon>
        <taxon>Pleurotineae</taxon>
        <taxon>Pleurotaceae</taxon>
        <taxon>Pleurotus</taxon>
    </lineage>
</organism>
<gene>
    <name evidence="2" type="ORF">BDN71DRAFT_1514403</name>
</gene>
<dbReference type="Proteomes" id="UP000807025">
    <property type="component" value="Unassembled WGS sequence"/>
</dbReference>
<keyword evidence="3" id="KW-1185">Reference proteome</keyword>
<dbReference type="OrthoDB" id="2963251at2759"/>
<feature type="signal peptide" evidence="1">
    <location>
        <begin position="1"/>
        <end position="19"/>
    </location>
</feature>
<sequence length="182" mass="19234">MRFVSVLLAACAVFSTTAAVNPGNNALNMGVSDNFELAIQKEYGPVVFDGLAKGGCDGWGCFGTVASAAVCLGKCVVIGSVTCVLDCIPTSELCPCINCFPDFITDFLHKLGICDAELRAELFSRVYLGLASDEEKRKAQEAGYTKLTRTCTDSGAENSGLRFGRLAVRSESSSSKSFVLVS</sequence>
<comment type="caution">
    <text evidence="2">The sequence shown here is derived from an EMBL/GenBank/DDBJ whole genome shotgun (WGS) entry which is preliminary data.</text>
</comment>
<dbReference type="EMBL" id="MU154840">
    <property type="protein sequence ID" value="KAF9487001.1"/>
    <property type="molecule type" value="Genomic_DNA"/>
</dbReference>
<feature type="chain" id="PRO_5040287055" evidence="1">
    <location>
        <begin position="20"/>
        <end position="182"/>
    </location>
</feature>
<dbReference type="AlphaFoldDB" id="A0A9P5ZGE9"/>
<evidence type="ECO:0000313" key="2">
    <source>
        <dbReference type="EMBL" id="KAF9487001.1"/>
    </source>
</evidence>
<evidence type="ECO:0000256" key="1">
    <source>
        <dbReference type="SAM" id="SignalP"/>
    </source>
</evidence>
<reference evidence="2" key="1">
    <citation type="submission" date="2020-11" db="EMBL/GenBank/DDBJ databases">
        <authorList>
            <consortium name="DOE Joint Genome Institute"/>
            <person name="Ahrendt S."/>
            <person name="Riley R."/>
            <person name="Andreopoulos W."/>
            <person name="Labutti K."/>
            <person name="Pangilinan J."/>
            <person name="Ruiz-Duenas F.J."/>
            <person name="Barrasa J.M."/>
            <person name="Sanchez-Garcia M."/>
            <person name="Camarero S."/>
            <person name="Miyauchi S."/>
            <person name="Serrano A."/>
            <person name="Linde D."/>
            <person name="Babiker R."/>
            <person name="Drula E."/>
            <person name="Ayuso-Fernandez I."/>
            <person name="Pacheco R."/>
            <person name="Padilla G."/>
            <person name="Ferreira P."/>
            <person name="Barriuso J."/>
            <person name="Kellner H."/>
            <person name="Castanera R."/>
            <person name="Alfaro M."/>
            <person name="Ramirez L."/>
            <person name="Pisabarro A.G."/>
            <person name="Kuo A."/>
            <person name="Tritt A."/>
            <person name="Lipzen A."/>
            <person name="He G."/>
            <person name="Yan M."/>
            <person name="Ng V."/>
            <person name="Cullen D."/>
            <person name="Martin F."/>
            <person name="Rosso M.-N."/>
            <person name="Henrissat B."/>
            <person name="Hibbett D."/>
            <person name="Martinez A.T."/>
            <person name="Grigoriev I.V."/>
        </authorList>
    </citation>
    <scope>NUCLEOTIDE SEQUENCE</scope>
    <source>
        <strain evidence="2">ATCC 90797</strain>
    </source>
</reference>
<name>A0A9P5ZGE9_PLEER</name>
<keyword evidence="1" id="KW-0732">Signal</keyword>
<accession>A0A9P5ZGE9</accession>
<proteinExistence type="predicted"/>
<evidence type="ECO:0000313" key="3">
    <source>
        <dbReference type="Proteomes" id="UP000807025"/>
    </source>
</evidence>
<protein>
    <submittedName>
        <fullName evidence="2">Uncharacterized protein</fullName>
    </submittedName>
</protein>